<reference evidence="1" key="1">
    <citation type="submission" date="2022-12" db="EMBL/GenBank/DDBJ databases">
        <authorList>
            <person name="Krivoruchko A.V."/>
            <person name="Elkin A."/>
        </authorList>
    </citation>
    <scope>NUCLEOTIDE SEQUENCE</scope>
    <source>
        <strain evidence="1">IEGM 1391</strain>
    </source>
</reference>
<evidence type="ECO:0000313" key="2">
    <source>
        <dbReference type="Proteomes" id="UP001081071"/>
    </source>
</evidence>
<dbReference type="RefSeq" id="WP_269601583.1">
    <property type="nucleotide sequence ID" value="NZ_JAPWIJ010000001.1"/>
</dbReference>
<comment type="caution">
    <text evidence="1">The sequence shown here is derived from an EMBL/GenBank/DDBJ whole genome shotgun (WGS) entry which is preliminary data.</text>
</comment>
<dbReference type="EMBL" id="JAPWIJ010000001">
    <property type="protein sequence ID" value="MCZ4516943.1"/>
    <property type="molecule type" value="Genomic_DNA"/>
</dbReference>
<protein>
    <recommendedName>
        <fullName evidence="3">Restriction endonuclease type IV Mrr domain-containing protein</fullName>
    </recommendedName>
</protein>
<proteinExistence type="predicted"/>
<name>A0ABT4M7L9_9NOCA</name>
<organism evidence="1 2">
    <name type="scientific">Rhodococcus ruber</name>
    <dbReference type="NCBI Taxonomy" id="1830"/>
    <lineage>
        <taxon>Bacteria</taxon>
        <taxon>Bacillati</taxon>
        <taxon>Actinomycetota</taxon>
        <taxon>Actinomycetes</taxon>
        <taxon>Mycobacteriales</taxon>
        <taxon>Nocardiaceae</taxon>
        <taxon>Rhodococcus</taxon>
    </lineage>
</organism>
<dbReference type="Proteomes" id="UP001081071">
    <property type="component" value="Unassembled WGS sequence"/>
</dbReference>
<sequence>MDVDVQADVPVYIDPQAIRSQSGDWIDECILAIQTYFQALLTAIRSDDLPRIRKLIVPMMEPNETHLGVSTGKSRGRSLGSQTKAAELVHNLRNSRAAQTGRLRDLEDAALLVVGIDRDIISDITTCIIREQLILYTQDQCRFYGIPMEQQDSGPMWDSDTSSWTDGYVDLPRADGDKLLFVPKSIVRLRLSVDTGKYYRGYLRPYYEDIEMSKASSDFVRIITLKPAKRGGPKRTRRRVMKGKLDMHLGTNKTAVEAHTEHFPQALDSYKDALDLAGSRPLPDAKLHAYIRSRQESLTEILDEIRAVAPGNAGANNYHRSVAKFLTALFDTQLGNVRIEQNIHKGLKRIDITFDNVAGDGFFDWLRKNYSSAFVPVECKNYGSDVKNPEFDQIAMRLSPQRGQFGLLTCRSLADVDSAAARAAAIAGDGHGYVVILTDHDLATLARDAAESSAPYAYPLLRARFEALLRIG</sequence>
<gene>
    <name evidence="1" type="ORF">O4220_00335</name>
</gene>
<keyword evidence="2" id="KW-1185">Reference proteome</keyword>
<evidence type="ECO:0008006" key="3">
    <source>
        <dbReference type="Google" id="ProtNLM"/>
    </source>
</evidence>
<accession>A0ABT4M7L9</accession>
<evidence type="ECO:0000313" key="1">
    <source>
        <dbReference type="EMBL" id="MCZ4516943.1"/>
    </source>
</evidence>